<feature type="domain" description="SAM-dependent MTase RsmB/NOP-type" evidence="6">
    <location>
        <begin position="153"/>
        <end position="365"/>
    </location>
</feature>
<dbReference type="InterPro" id="IPR049560">
    <property type="entry name" value="MeTrfase_RsmB-F_NOP2_cat"/>
</dbReference>
<accession>A0A8B8LD88</accession>
<dbReference type="InterPro" id="IPR049561">
    <property type="entry name" value="NSUN5_7_fdxn-like"/>
</dbReference>
<dbReference type="Pfam" id="PF01189">
    <property type="entry name" value="Methyltr_RsmB-F"/>
    <property type="match status" value="1"/>
</dbReference>
<reference evidence="7" key="1">
    <citation type="journal article" date="2019" name="Toxins">
        <title>Detection of Abrin-Like and Prepropulchellin-Like Toxin Genes and Transcripts Using Whole Genome Sequencing and Full-Length Transcript Sequencing of Abrus precatorius.</title>
        <authorList>
            <person name="Hovde B.T."/>
            <person name="Daligault H.E."/>
            <person name="Hanschen E.R."/>
            <person name="Kunde Y.A."/>
            <person name="Johnson M.B."/>
            <person name="Starkenburg S.R."/>
            <person name="Johnson S.L."/>
        </authorList>
    </citation>
    <scope>NUCLEOTIDE SEQUENCE [LARGE SCALE GENOMIC DNA]</scope>
</reference>
<dbReference type="InterPro" id="IPR029063">
    <property type="entry name" value="SAM-dependent_MTases_sf"/>
</dbReference>
<keyword evidence="4 5" id="KW-0694">RNA-binding</keyword>
<dbReference type="InterPro" id="IPR048889">
    <property type="entry name" value="NSUN5_RCM1_N"/>
</dbReference>
<dbReference type="FunFam" id="3.30.70.1170:FF:000007">
    <property type="entry name" value="Putative 28S rRNA (Cytosine-C(5))-methyltransferase"/>
    <property type="match status" value="1"/>
</dbReference>
<organism evidence="7 8">
    <name type="scientific">Abrus precatorius</name>
    <name type="common">Indian licorice</name>
    <name type="synonym">Glycine abrus</name>
    <dbReference type="NCBI Taxonomy" id="3816"/>
    <lineage>
        <taxon>Eukaryota</taxon>
        <taxon>Viridiplantae</taxon>
        <taxon>Streptophyta</taxon>
        <taxon>Embryophyta</taxon>
        <taxon>Tracheophyta</taxon>
        <taxon>Spermatophyta</taxon>
        <taxon>Magnoliopsida</taxon>
        <taxon>eudicotyledons</taxon>
        <taxon>Gunneridae</taxon>
        <taxon>Pentapetalae</taxon>
        <taxon>rosids</taxon>
        <taxon>fabids</taxon>
        <taxon>Fabales</taxon>
        <taxon>Fabaceae</taxon>
        <taxon>Papilionoideae</taxon>
        <taxon>50 kb inversion clade</taxon>
        <taxon>NPAAA clade</taxon>
        <taxon>indigoferoid/millettioid clade</taxon>
        <taxon>Abreae</taxon>
        <taxon>Abrus</taxon>
    </lineage>
</organism>
<dbReference type="PROSITE" id="PS51686">
    <property type="entry name" value="SAM_MT_RSMB_NOP"/>
    <property type="match status" value="1"/>
</dbReference>
<dbReference type="Proteomes" id="UP000694853">
    <property type="component" value="Unplaced"/>
</dbReference>
<dbReference type="PANTHER" id="PTHR22807:SF4">
    <property type="entry name" value="28S RRNA (CYTOSINE-C(5))-METHYLTRANSFERASE"/>
    <property type="match status" value="1"/>
</dbReference>
<dbReference type="Pfam" id="PF21153">
    <property type="entry name" value="NSUN5_N"/>
    <property type="match status" value="1"/>
</dbReference>
<dbReference type="AlphaFoldDB" id="A0A8B8LD88"/>
<evidence type="ECO:0000256" key="3">
    <source>
        <dbReference type="ARBA" id="ARBA00022691"/>
    </source>
</evidence>
<dbReference type="PANTHER" id="PTHR22807">
    <property type="entry name" value="NOP2 YEAST -RELATED NOL1/NOP2/FMU SUN DOMAIN-CONTAINING"/>
    <property type="match status" value="1"/>
</dbReference>
<evidence type="ECO:0000256" key="2">
    <source>
        <dbReference type="ARBA" id="ARBA00022679"/>
    </source>
</evidence>
<dbReference type="PRINTS" id="PR02008">
    <property type="entry name" value="RCMTFAMILY"/>
</dbReference>
<evidence type="ECO:0000256" key="1">
    <source>
        <dbReference type="ARBA" id="ARBA00022603"/>
    </source>
</evidence>
<dbReference type="SUPFAM" id="SSF53335">
    <property type="entry name" value="S-adenosyl-L-methionine-dependent methyltransferases"/>
    <property type="match status" value="1"/>
</dbReference>
<dbReference type="GO" id="GO:0005730">
    <property type="term" value="C:nucleolus"/>
    <property type="evidence" value="ECO:0007669"/>
    <property type="project" value="TreeGrafter"/>
</dbReference>
<evidence type="ECO:0000313" key="8">
    <source>
        <dbReference type="RefSeq" id="XP_027354301.1"/>
    </source>
</evidence>
<name>A0A8B8LD88_ABRPR</name>
<dbReference type="CDD" id="cd02440">
    <property type="entry name" value="AdoMet_MTases"/>
    <property type="match status" value="1"/>
</dbReference>
<dbReference type="GO" id="GO:0003723">
    <property type="term" value="F:RNA binding"/>
    <property type="evidence" value="ECO:0007669"/>
    <property type="project" value="UniProtKB-UniRule"/>
</dbReference>
<dbReference type="Pfam" id="PF21148">
    <property type="entry name" value="NSUN5_fdxn-like"/>
    <property type="match status" value="1"/>
</dbReference>
<feature type="binding site" evidence="5">
    <location>
        <begin position="242"/>
        <end position="248"/>
    </location>
    <ligand>
        <name>S-adenosyl-L-methionine</name>
        <dbReference type="ChEBI" id="CHEBI:59789"/>
    </ligand>
</feature>
<dbReference type="Gene3D" id="3.40.50.150">
    <property type="entry name" value="Vaccinia Virus protein VP39"/>
    <property type="match status" value="1"/>
</dbReference>
<evidence type="ECO:0000256" key="4">
    <source>
        <dbReference type="ARBA" id="ARBA00022884"/>
    </source>
</evidence>
<dbReference type="Gene3D" id="3.30.70.1170">
    <property type="entry name" value="Sun protein, domain 3"/>
    <property type="match status" value="1"/>
</dbReference>
<keyword evidence="3 5" id="KW-0949">S-adenosyl-L-methionine</keyword>
<gene>
    <name evidence="8" type="primary">LOC113864598</name>
</gene>
<comment type="similarity">
    <text evidence="5">Belongs to the class I-like SAM-binding methyltransferase superfamily. RsmB/NOP family.</text>
</comment>
<keyword evidence="7" id="KW-1185">Reference proteome</keyword>
<feature type="binding site" evidence="5">
    <location>
        <position position="293"/>
    </location>
    <ligand>
        <name>S-adenosyl-L-methionine</name>
        <dbReference type="ChEBI" id="CHEBI:59789"/>
    </ligand>
</feature>
<evidence type="ECO:0000313" key="7">
    <source>
        <dbReference type="Proteomes" id="UP000694853"/>
    </source>
</evidence>
<proteinExistence type="inferred from homology"/>
<evidence type="ECO:0000259" key="6">
    <source>
        <dbReference type="PROSITE" id="PS51686"/>
    </source>
</evidence>
<keyword evidence="1 5" id="KW-0489">Methyltransferase</keyword>
<dbReference type="GO" id="GO:0008173">
    <property type="term" value="F:RNA methyltransferase activity"/>
    <property type="evidence" value="ECO:0007669"/>
    <property type="project" value="InterPro"/>
</dbReference>
<reference evidence="8" key="2">
    <citation type="submission" date="2025-08" db="UniProtKB">
        <authorList>
            <consortium name="RefSeq"/>
        </authorList>
    </citation>
    <scope>IDENTIFICATION</scope>
    <source>
        <tissue evidence="8">Young leaves</tissue>
    </source>
</reference>
<dbReference type="GeneID" id="113864598"/>
<dbReference type="InterPro" id="IPR001678">
    <property type="entry name" value="MeTrfase_RsmB-F_NOP2_dom"/>
</dbReference>
<keyword evidence="2 5" id="KW-0808">Transferase</keyword>
<protein>
    <submittedName>
        <fullName evidence="8">Probable 28S rRNA (Cytosine-C(5))-methyltransferase isoform X2</fullName>
    </submittedName>
</protein>
<dbReference type="GO" id="GO:0070475">
    <property type="term" value="P:rRNA base methylation"/>
    <property type="evidence" value="ECO:0007669"/>
    <property type="project" value="TreeGrafter"/>
</dbReference>
<evidence type="ECO:0000256" key="5">
    <source>
        <dbReference type="PROSITE-ProRule" id="PRU01023"/>
    </source>
</evidence>
<feature type="binding site" evidence="5">
    <location>
        <position position="266"/>
    </location>
    <ligand>
        <name>S-adenosyl-L-methionine</name>
        <dbReference type="ChEBI" id="CHEBI:59789"/>
    </ligand>
</feature>
<sequence>MKKTKSGEVNEEKGAKLRGAERSSYFARREAAKVLRVVLEGDAKRRALASIKSLIYQPSIRNKKATFALICQTLKHLPIIKDVLEVASILNTKWRRQQELIYIIVYDILFGQAVSLVGDAEKYLMRHKDALHSTLKQLLSQRNVKTVKQLVALHEVPDVSVPRYVRVNTLKLDVDSAFHELQEKYSVRKDDLLPDLLVLPPGTDLHDHPLVKNGSIFMQGKASSMAAPALSPEPGWEVLDACAAPGNKTVHLAALMKRKGRIIACELQKERIKRLKDTIKLSGASNIHVLNEDFLNINPKDSSYSKVKAILLDPSCSGSGTAASRLDHLLPSKAAGQNTDMERLNKLAAFQRKALQHALLYMYKF</sequence>
<dbReference type="InterPro" id="IPR023267">
    <property type="entry name" value="RCMT"/>
</dbReference>
<feature type="binding site" evidence="5">
    <location>
        <position position="313"/>
    </location>
    <ligand>
        <name>S-adenosyl-L-methionine</name>
        <dbReference type="ChEBI" id="CHEBI:59789"/>
    </ligand>
</feature>
<comment type="caution">
    <text evidence="5">Lacks conserved residue(s) required for the propagation of feature annotation.</text>
</comment>
<dbReference type="RefSeq" id="XP_027354301.1">
    <property type="nucleotide sequence ID" value="XM_027498500.1"/>
</dbReference>